<reference evidence="1 2" key="2">
    <citation type="submission" date="2019-01" db="EMBL/GenBank/DDBJ databases">
        <title>The Pseudomonas aeruginosa pan-genome provides new insights on its population structure, horizontal gene transfer and pathogenicity.</title>
        <authorList>
            <person name="Freschi L."/>
            <person name="Vincent A.T."/>
            <person name="Jeukens J."/>
            <person name="Emond-Rheault J.-G."/>
            <person name="Kukavica-Ibrulj I."/>
            <person name="Dupont M.-J."/>
            <person name="Charette S.J."/>
            <person name="Boyle B."/>
            <person name="Levesque R.C."/>
        </authorList>
    </citation>
    <scope>NUCLEOTIDE SEQUENCE [LARGE SCALE GENOMIC DNA]</scope>
    <source>
        <strain evidence="1 2">PA-W36</strain>
    </source>
</reference>
<dbReference type="Gene3D" id="3.60.110.10">
    <property type="entry name" value="Carbon-nitrogen hydrolase"/>
    <property type="match status" value="1"/>
</dbReference>
<dbReference type="SUPFAM" id="SSF56317">
    <property type="entry name" value="Carbon-nitrogen hydrolase"/>
    <property type="match status" value="1"/>
</dbReference>
<gene>
    <name evidence="1" type="ORF">IPC1295_16290</name>
</gene>
<comment type="caution">
    <text evidence="1">The sequence shown here is derived from an EMBL/GenBank/DDBJ whole genome shotgun (WGS) entry which is preliminary data.</text>
</comment>
<organism evidence="1 2">
    <name type="scientific">Pseudomonas aeruginosa</name>
    <dbReference type="NCBI Taxonomy" id="287"/>
    <lineage>
        <taxon>Bacteria</taxon>
        <taxon>Pseudomonadati</taxon>
        <taxon>Pseudomonadota</taxon>
        <taxon>Gammaproteobacteria</taxon>
        <taxon>Pseudomonadales</taxon>
        <taxon>Pseudomonadaceae</taxon>
        <taxon>Pseudomonas</taxon>
    </lineage>
</organism>
<reference evidence="1 2" key="1">
    <citation type="submission" date="2017-08" db="EMBL/GenBank/DDBJ databases">
        <authorList>
            <person name="Feschi L."/>
            <person name="Jeukens J."/>
            <person name="Emond-Rheault J.-G."/>
            <person name="Kukavica-Ibrulj I."/>
            <person name="Boyle B."/>
            <person name="Levesque R.C."/>
        </authorList>
    </citation>
    <scope>NUCLEOTIDE SEQUENCE [LARGE SCALE GENOMIC DNA]</scope>
    <source>
        <strain evidence="1 2">PA-W36</strain>
    </source>
</reference>
<protein>
    <submittedName>
        <fullName evidence="1">Uncharacterized protein</fullName>
    </submittedName>
</protein>
<dbReference type="InterPro" id="IPR036526">
    <property type="entry name" value="C-N_Hydrolase_sf"/>
</dbReference>
<evidence type="ECO:0000313" key="2">
    <source>
        <dbReference type="Proteomes" id="UP000284767"/>
    </source>
</evidence>
<dbReference type="EMBL" id="NSNE01000009">
    <property type="protein sequence ID" value="RPM14174.1"/>
    <property type="molecule type" value="Genomic_DNA"/>
</dbReference>
<dbReference type="AlphaFoldDB" id="A0A7M2ZTZ1"/>
<evidence type="ECO:0000313" key="1">
    <source>
        <dbReference type="EMBL" id="RPM14174.1"/>
    </source>
</evidence>
<name>A0A7M2ZTZ1_PSEAI</name>
<proteinExistence type="predicted"/>
<sequence>MVLKSATIIHRYDKIFEAQDSTDTDMSKADRQEPFLFMPGEASPIFESAGIKYGVELCVDHNFAALQVWCKKICHPPSPVDIQILMSASTGLESSNIAATQFVLHADCHGASVIKANGEDVSPARSAAEDLPVYVLEW</sequence>
<accession>A0A7M2ZTZ1</accession>
<dbReference type="Proteomes" id="UP000284767">
    <property type="component" value="Unassembled WGS sequence"/>
</dbReference>